<evidence type="ECO:0000313" key="14">
    <source>
        <dbReference type="Proteomes" id="UP000028523"/>
    </source>
</evidence>
<dbReference type="InterPro" id="IPR005477">
    <property type="entry name" value="Dxylulose-5-P_synthase"/>
</dbReference>
<dbReference type="GO" id="GO:0016114">
    <property type="term" value="P:terpenoid biosynthetic process"/>
    <property type="evidence" value="ECO:0007669"/>
    <property type="project" value="InterPro"/>
</dbReference>
<keyword evidence="7" id="KW-0479">Metal-binding</keyword>
<dbReference type="SUPFAM" id="SSF52518">
    <property type="entry name" value="Thiamin diphosphate-binding fold (THDP-binding)"/>
    <property type="match status" value="2"/>
</dbReference>
<dbReference type="InterPro" id="IPR029061">
    <property type="entry name" value="THDP-binding"/>
</dbReference>
<keyword evidence="9" id="KW-0784">Thiamine biosynthesis</keyword>
<evidence type="ECO:0000256" key="6">
    <source>
        <dbReference type="ARBA" id="ARBA00022679"/>
    </source>
</evidence>
<organism evidence="13 14">
    <name type="scientific">Malacoplasma iowae DK-CPA</name>
    <dbReference type="NCBI Taxonomy" id="1394179"/>
    <lineage>
        <taxon>Bacteria</taxon>
        <taxon>Bacillati</taxon>
        <taxon>Mycoplasmatota</taxon>
        <taxon>Mycoplasmoidales</taxon>
        <taxon>Mycoplasmoidaceae</taxon>
        <taxon>Malacoplasma</taxon>
    </lineage>
</organism>
<dbReference type="InterPro" id="IPR005475">
    <property type="entry name" value="Transketolase-like_Pyr-bd"/>
</dbReference>
<dbReference type="Gene3D" id="3.40.50.920">
    <property type="match status" value="1"/>
</dbReference>
<dbReference type="Gene3D" id="3.40.50.970">
    <property type="match status" value="2"/>
</dbReference>
<dbReference type="UniPathway" id="UPA00064">
    <property type="reaction ID" value="UER00091"/>
</dbReference>
<sequence>MSKFIKYDEITKKSIDDLKTISKQIRKTLIELSKTDSIHLSSNLGIVEISIALLYCFNSPKDKIIYDTGHQCYVHKMLTDRWDKINTIRKSGGLSGFFEPLESEHDFVSLGHSGTCLSLASAIANNNLNNFTIAVIGDAVLNSGISFEALNDIGCKQTKIIIVINDNGMSISKNVGAINNMFNTNDKLVKSFFNALKINYLGPYNGNDLSSVIEALNKAKKLVKNGPVVLHLKTIKGLGLKEAENDLVGLYHSNQIEIEKHPTYGKVAANKLSKLLECDNKIKIINPAMTLSTGFLDLSLKFKDNYEDVGIAEEHAVTKASGYSLMGFKTFVVIYSTFLQRTYDQIIHDISRLDLPVTFLIDRADISYGDGNTHHGIYDVGFIKTIPKSIVANASNNIVLSRLIDLAYDNKKSPFFIRYTKDQCEHKENYSDFNFGDWVYEIDKKSKTLIISYGHLINEIKNEIDLNKYDTDLVNAIFVTCFDRKKVVNMISKYKKIFVFEKVYYQNNLYDDIARMCFEEKINVQLISISIKNNNVGFGSKNIVDLKNNIDVRTFFKKYFN</sequence>
<dbReference type="Proteomes" id="UP000028523">
    <property type="component" value="Unassembled WGS sequence"/>
</dbReference>
<evidence type="ECO:0000256" key="9">
    <source>
        <dbReference type="ARBA" id="ARBA00022977"/>
    </source>
</evidence>
<evidence type="ECO:0000256" key="2">
    <source>
        <dbReference type="ARBA" id="ARBA00004980"/>
    </source>
</evidence>
<comment type="subunit">
    <text evidence="4">Homodimer.</text>
</comment>
<evidence type="ECO:0000256" key="11">
    <source>
        <dbReference type="ARBA" id="ARBA00023229"/>
    </source>
</evidence>
<dbReference type="GO" id="GO:0009228">
    <property type="term" value="P:thiamine biosynthetic process"/>
    <property type="evidence" value="ECO:0007669"/>
    <property type="project" value="UniProtKB-KW"/>
</dbReference>
<name>A0A084U4K8_MALIO</name>
<dbReference type="GO" id="GO:0046872">
    <property type="term" value="F:metal ion binding"/>
    <property type="evidence" value="ECO:0007669"/>
    <property type="project" value="UniProtKB-KW"/>
</dbReference>
<keyword evidence="10" id="KW-0786">Thiamine pyrophosphate</keyword>
<evidence type="ECO:0000256" key="5">
    <source>
        <dbReference type="ARBA" id="ARBA00013150"/>
    </source>
</evidence>
<dbReference type="GO" id="GO:0019288">
    <property type="term" value="P:isopentenyl diphosphate biosynthetic process, methylerythritol 4-phosphate pathway"/>
    <property type="evidence" value="ECO:0007669"/>
    <property type="project" value="TreeGrafter"/>
</dbReference>
<dbReference type="GO" id="GO:0008661">
    <property type="term" value="F:1-deoxy-D-xylulose-5-phosphate synthase activity"/>
    <property type="evidence" value="ECO:0007669"/>
    <property type="project" value="UniProtKB-EC"/>
</dbReference>
<evidence type="ECO:0000256" key="10">
    <source>
        <dbReference type="ARBA" id="ARBA00023052"/>
    </source>
</evidence>
<dbReference type="EC" id="2.2.1.7" evidence="5"/>
<evidence type="ECO:0000256" key="4">
    <source>
        <dbReference type="ARBA" id="ARBA00011738"/>
    </source>
</evidence>
<dbReference type="PANTHER" id="PTHR43322:SF5">
    <property type="entry name" value="1-DEOXY-D-XYLULOSE-5-PHOSPHATE SYNTHASE, CHLOROPLASTIC"/>
    <property type="match status" value="1"/>
</dbReference>
<comment type="caution">
    <text evidence="13">The sequence shown here is derived from an EMBL/GenBank/DDBJ whole genome shotgun (WGS) entry which is preliminary data.</text>
</comment>
<protein>
    <recommendedName>
        <fullName evidence="5">1-deoxy-D-xylulose-5-phosphate synthase</fullName>
        <ecNumber evidence="5">2.2.1.7</ecNumber>
    </recommendedName>
</protein>
<keyword evidence="11" id="KW-0414">Isoprene biosynthesis</keyword>
<reference evidence="13 14" key="1">
    <citation type="journal article" date="2014" name="PLoS ONE">
        <title>Reduction of Hydrogen Peroxide Accumulation and Toxicity by a Catalase from Mycoplasma iowae.</title>
        <authorList>
            <person name="Pritchard R.E."/>
            <person name="Prassinos A.J."/>
            <person name="Osborne J.D."/>
            <person name="Raviv Z."/>
            <person name="Balish M.F."/>
        </authorList>
    </citation>
    <scope>NUCLEOTIDE SEQUENCE [LARGE SCALE GENOMIC DNA]</scope>
    <source>
        <strain evidence="13 14">DK-CPA</strain>
    </source>
</reference>
<dbReference type="Pfam" id="PF02779">
    <property type="entry name" value="Transket_pyr"/>
    <property type="match status" value="1"/>
</dbReference>
<evidence type="ECO:0000256" key="1">
    <source>
        <dbReference type="ARBA" id="ARBA00001946"/>
    </source>
</evidence>
<accession>A0A084U4K8</accession>
<keyword evidence="8" id="KW-0460">Magnesium</keyword>
<proteinExistence type="inferred from homology"/>
<dbReference type="InterPro" id="IPR009014">
    <property type="entry name" value="Transketo_C/PFOR_II"/>
</dbReference>
<evidence type="ECO:0000259" key="12">
    <source>
        <dbReference type="SMART" id="SM00861"/>
    </source>
</evidence>
<dbReference type="SUPFAM" id="SSF52922">
    <property type="entry name" value="TK C-terminal domain-like"/>
    <property type="match status" value="1"/>
</dbReference>
<dbReference type="GO" id="GO:0005829">
    <property type="term" value="C:cytosol"/>
    <property type="evidence" value="ECO:0007669"/>
    <property type="project" value="TreeGrafter"/>
</dbReference>
<comment type="pathway">
    <text evidence="2">Metabolic intermediate biosynthesis; 1-deoxy-D-xylulose 5-phosphate biosynthesis; 1-deoxy-D-xylulose 5-phosphate from D-glyceraldehyde 3-phosphate and pyruvate: step 1/1.</text>
</comment>
<keyword evidence="6" id="KW-0808">Transferase</keyword>
<gene>
    <name evidence="13" type="primary">dxs</name>
    <name evidence="13" type="ORF">P271_758</name>
</gene>
<dbReference type="RefSeq" id="WP_036451384.1">
    <property type="nucleotide sequence ID" value="NZ_AWQU01000050.1"/>
</dbReference>
<dbReference type="EMBL" id="AWQU01000050">
    <property type="protein sequence ID" value="KFB07894.1"/>
    <property type="molecule type" value="Genomic_DNA"/>
</dbReference>
<comment type="similarity">
    <text evidence="3">Belongs to the transketolase family. DXPS subfamily.</text>
</comment>
<dbReference type="NCBIfam" id="NF003933">
    <property type="entry name" value="PRK05444.2-2"/>
    <property type="match status" value="1"/>
</dbReference>
<evidence type="ECO:0000256" key="3">
    <source>
        <dbReference type="ARBA" id="ARBA00011081"/>
    </source>
</evidence>
<evidence type="ECO:0000313" key="13">
    <source>
        <dbReference type="EMBL" id="KFB07894.1"/>
    </source>
</evidence>
<dbReference type="CDD" id="cd02007">
    <property type="entry name" value="TPP_DXS"/>
    <property type="match status" value="1"/>
</dbReference>
<dbReference type="Pfam" id="PF13292">
    <property type="entry name" value="DXP_synthase_N"/>
    <property type="match status" value="2"/>
</dbReference>
<keyword evidence="14" id="KW-1185">Reference proteome</keyword>
<evidence type="ECO:0000256" key="8">
    <source>
        <dbReference type="ARBA" id="ARBA00022842"/>
    </source>
</evidence>
<dbReference type="CDD" id="cd07033">
    <property type="entry name" value="TPP_PYR_DXS_TK_like"/>
    <property type="match status" value="1"/>
</dbReference>
<dbReference type="AlphaFoldDB" id="A0A084U4K8"/>
<feature type="domain" description="Transketolase-like pyrimidine-binding" evidence="12">
    <location>
        <begin position="262"/>
        <end position="426"/>
    </location>
</feature>
<dbReference type="SMART" id="SM00861">
    <property type="entry name" value="Transket_pyr"/>
    <property type="match status" value="1"/>
</dbReference>
<dbReference type="PANTHER" id="PTHR43322">
    <property type="entry name" value="1-D-DEOXYXYLULOSE 5-PHOSPHATE SYNTHASE-RELATED"/>
    <property type="match status" value="1"/>
</dbReference>
<evidence type="ECO:0000256" key="7">
    <source>
        <dbReference type="ARBA" id="ARBA00022723"/>
    </source>
</evidence>
<comment type="cofactor">
    <cofactor evidence="1">
        <name>Mg(2+)</name>
        <dbReference type="ChEBI" id="CHEBI:18420"/>
    </cofactor>
</comment>